<evidence type="ECO:0000256" key="1">
    <source>
        <dbReference type="SAM" id="MobiDB-lite"/>
    </source>
</evidence>
<dbReference type="CDD" id="cd00132">
    <property type="entry name" value="CRIB"/>
    <property type="match status" value="1"/>
</dbReference>
<organism evidence="3 4">
    <name type="scientific">Scyliorhinus torazame</name>
    <name type="common">Cloudy catshark</name>
    <name type="synonym">Catulus torazame</name>
    <dbReference type="NCBI Taxonomy" id="75743"/>
    <lineage>
        <taxon>Eukaryota</taxon>
        <taxon>Metazoa</taxon>
        <taxon>Chordata</taxon>
        <taxon>Craniata</taxon>
        <taxon>Vertebrata</taxon>
        <taxon>Chondrichthyes</taxon>
        <taxon>Elasmobranchii</taxon>
        <taxon>Galeomorphii</taxon>
        <taxon>Galeoidea</taxon>
        <taxon>Carcharhiniformes</taxon>
        <taxon>Scyliorhinidae</taxon>
        <taxon>Scyliorhinus</taxon>
    </lineage>
</organism>
<reference evidence="3 4" key="1">
    <citation type="journal article" date="2018" name="Nat. Ecol. Evol.">
        <title>Shark genomes provide insights into elasmobranch evolution and the origin of vertebrates.</title>
        <authorList>
            <person name="Hara Y"/>
            <person name="Yamaguchi K"/>
            <person name="Onimaru K"/>
            <person name="Kadota M"/>
            <person name="Koyanagi M"/>
            <person name="Keeley SD"/>
            <person name="Tatsumi K"/>
            <person name="Tanaka K"/>
            <person name="Motone F"/>
            <person name="Kageyama Y"/>
            <person name="Nozu R"/>
            <person name="Adachi N"/>
            <person name="Nishimura O"/>
            <person name="Nakagawa R"/>
            <person name="Tanegashima C"/>
            <person name="Kiyatake I"/>
            <person name="Matsumoto R"/>
            <person name="Murakumo K"/>
            <person name="Nishida K"/>
            <person name="Terakita A"/>
            <person name="Kuratani S"/>
            <person name="Sato K"/>
            <person name="Hyodo S Kuraku.S."/>
        </authorList>
    </citation>
    <scope>NUCLEOTIDE SEQUENCE [LARGE SCALE GENOMIC DNA]</scope>
</reference>
<dbReference type="InterPro" id="IPR000095">
    <property type="entry name" value="CRIB_dom"/>
</dbReference>
<feature type="compositionally biased region" description="Polar residues" evidence="1">
    <location>
        <begin position="181"/>
        <end position="193"/>
    </location>
</feature>
<dbReference type="OrthoDB" id="9909588at2759"/>
<comment type="caution">
    <text evidence="3">The sequence shown here is derived from an EMBL/GenBank/DDBJ whole genome shotgun (WGS) entry which is preliminary data.</text>
</comment>
<evidence type="ECO:0000313" key="4">
    <source>
        <dbReference type="Proteomes" id="UP000288216"/>
    </source>
</evidence>
<dbReference type="SMART" id="SM00285">
    <property type="entry name" value="PBD"/>
    <property type="match status" value="1"/>
</dbReference>
<dbReference type="InterPro" id="IPR001180">
    <property type="entry name" value="CNH_dom"/>
</dbReference>
<feature type="region of interest" description="Disordered" evidence="1">
    <location>
        <begin position="139"/>
        <end position="207"/>
    </location>
</feature>
<feature type="domain" description="CRIB" evidence="2">
    <location>
        <begin position="90"/>
        <end position="103"/>
    </location>
</feature>
<name>A0A401NJS9_SCYTO</name>
<protein>
    <recommendedName>
        <fullName evidence="2">CRIB domain-containing protein</fullName>
    </recommendedName>
</protein>
<dbReference type="EMBL" id="BFAA01005051">
    <property type="protein sequence ID" value="GCB61125.1"/>
    <property type="molecule type" value="Genomic_DNA"/>
</dbReference>
<sequence length="223" mass="24584">MKRCKILPTTKESGYNAPYLSVYSENAVDVFDVNTMEWIQTVALKKVRPLNTEGTLNLLGLETIRLIYFKNKMAGTSKMLRDPEMRSKLISNPTNFNHIVHMGPGDGIQILKDLPMNLRPPDEKSRTMFSASVSIPAIARSRTEPGRSMSASSGLSSRSTAQNGSALRREFSGGNYVNKRQPMTSPSDGSLSSGGMDPGSDVPTREFELALVADDKEFETKFL</sequence>
<dbReference type="PROSITE" id="PS50108">
    <property type="entry name" value="CRIB"/>
    <property type="match status" value="1"/>
</dbReference>
<dbReference type="Pfam" id="PF00780">
    <property type="entry name" value="CNH"/>
    <property type="match status" value="1"/>
</dbReference>
<proteinExistence type="predicted"/>
<dbReference type="AlphaFoldDB" id="A0A401NJS9"/>
<evidence type="ECO:0000313" key="3">
    <source>
        <dbReference type="EMBL" id="GCB61125.1"/>
    </source>
</evidence>
<keyword evidence="4" id="KW-1185">Reference proteome</keyword>
<accession>A0A401NJS9</accession>
<dbReference type="STRING" id="75743.A0A401NJS9"/>
<feature type="compositionally biased region" description="Low complexity" evidence="1">
    <location>
        <begin position="148"/>
        <end position="159"/>
    </location>
</feature>
<gene>
    <name evidence="3" type="ORF">scyTo_0011257</name>
</gene>
<evidence type="ECO:0000259" key="2">
    <source>
        <dbReference type="PROSITE" id="PS50108"/>
    </source>
</evidence>
<dbReference type="Proteomes" id="UP000288216">
    <property type="component" value="Unassembled WGS sequence"/>
</dbReference>